<keyword evidence="1" id="KW-1133">Transmembrane helix</keyword>
<sequence length="385" mass="44178">MSVNELRLRSLLPMQQNSSRHRWSQLSWYARITLRWRQLRLRLPLRLWRCAGWRVDWWVVVRAEQRGQEYYDHLALACGGTIASPALPPSARGGLVAVVVSVVAVVVLCGCRTLPLRNLPLSLGMLRSRCWGATNNHLHSPLSVAGKRTEKWGSFGEEEVEEHRTAGEARPQHLLRMMVVMVLGAGKEWQMVAAMVAYRVEDDEREPNRGSEDVRLHQLYADHWRHHVADDVLDRMAVHCGPGEWGRPFVVLLVHQPVQWLNVQEAMHIVEPDLGKKHTHQQIAHNHVHRRQGADVRHAALDCCVVADKRQRYTDDRLIEEDGPHDTQQIRPGDRLILARLRLVAAKEHWPVGQIHQHKQPADDPEKRVHIHGQSPRVEKIGIVT</sequence>
<keyword evidence="1" id="KW-0812">Transmembrane</keyword>
<dbReference type="Proteomes" id="UP000075882">
    <property type="component" value="Unassembled WGS sequence"/>
</dbReference>
<dbReference type="EnsemblMetazoa" id="ACOM041664-RA">
    <property type="protein sequence ID" value="ACOM041664-PA.1"/>
    <property type="gene ID" value="ACOM041664"/>
</dbReference>
<reference evidence="2" key="1">
    <citation type="submission" date="2022-08" db="UniProtKB">
        <authorList>
            <consortium name="EnsemblMetazoa"/>
        </authorList>
    </citation>
    <scope>IDENTIFICATION</scope>
</reference>
<feature type="transmembrane region" description="Helical" evidence="1">
    <location>
        <begin position="94"/>
        <end position="115"/>
    </location>
</feature>
<keyword evidence="1" id="KW-0472">Membrane</keyword>
<proteinExistence type="predicted"/>
<evidence type="ECO:0000313" key="2">
    <source>
        <dbReference type="EnsemblMetazoa" id="ACOM041664-PA.1"/>
    </source>
</evidence>
<protein>
    <submittedName>
        <fullName evidence="2">Uncharacterized protein</fullName>
    </submittedName>
</protein>
<accession>A0A8W7Q2G8</accession>
<organism evidence="2">
    <name type="scientific">Anopheles coluzzii</name>
    <name type="common">African malaria mosquito</name>
    <dbReference type="NCBI Taxonomy" id="1518534"/>
    <lineage>
        <taxon>Eukaryota</taxon>
        <taxon>Metazoa</taxon>
        <taxon>Ecdysozoa</taxon>
        <taxon>Arthropoda</taxon>
        <taxon>Hexapoda</taxon>
        <taxon>Insecta</taxon>
        <taxon>Pterygota</taxon>
        <taxon>Neoptera</taxon>
        <taxon>Endopterygota</taxon>
        <taxon>Diptera</taxon>
        <taxon>Nematocera</taxon>
        <taxon>Culicoidea</taxon>
        <taxon>Culicidae</taxon>
        <taxon>Anophelinae</taxon>
        <taxon>Anopheles</taxon>
    </lineage>
</organism>
<name>A0A8W7Q2G8_ANOCL</name>
<dbReference type="AlphaFoldDB" id="A0A8W7Q2G8"/>
<evidence type="ECO:0000256" key="1">
    <source>
        <dbReference type="SAM" id="Phobius"/>
    </source>
</evidence>